<dbReference type="AlphaFoldDB" id="A0A7J7KAH2"/>
<proteinExistence type="predicted"/>
<protein>
    <submittedName>
        <fullName evidence="1">Uncharacterized protein</fullName>
    </submittedName>
</protein>
<accession>A0A7J7KAH2</accession>
<evidence type="ECO:0000313" key="1">
    <source>
        <dbReference type="EMBL" id="KAF6035165.1"/>
    </source>
</evidence>
<comment type="caution">
    <text evidence="1">The sequence shown here is derived from an EMBL/GenBank/DDBJ whole genome shotgun (WGS) entry which is preliminary data.</text>
</comment>
<evidence type="ECO:0000313" key="2">
    <source>
        <dbReference type="Proteomes" id="UP000593567"/>
    </source>
</evidence>
<name>A0A7J7KAH2_BUGNE</name>
<reference evidence="1" key="1">
    <citation type="submission" date="2020-06" db="EMBL/GenBank/DDBJ databases">
        <title>Draft genome of Bugula neritina, a colonial animal packing powerful symbionts and potential medicines.</title>
        <authorList>
            <person name="Rayko M."/>
        </authorList>
    </citation>
    <scope>NUCLEOTIDE SEQUENCE [LARGE SCALE GENOMIC DNA]</scope>
    <source>
        <strain evidence="1">Kwan_BN1</strain>
    </source>
</reference>
<dbReference type="EMBL" id="VXIV02000925">
    <property type="protein sequence ID" value="KAF6035165.1"/>
    <property type="molecule type" value="Genomic_DNA"/>
</dbReference>
<keyword evidence="2" id="KW-1185">Reference proteome</keyword>
<sequence>MQAQYIIANRSFITSFLSLLVYCYVDAVALHSLSNNATLCYFGVGSHYFKEVAEVNKHRVTSQLMQA</sequence>
<organism evidence="1 2">
    <name type="scientific">Bugula neritina</name>
    <name type="common">Brown bryozoan</name>
    <name type="synonym">Sertularia neritina</name>
    <dbReference type="NCBI Taxonomy" id="10212"/>
    <lineage>
        <taxon>Eukaryota</taxon>
        <taxon>Metazoa</taxon>
        <taxon>Spiralia</taxon>
        <taxon>Lophotrochozoa</taxon>
        <taxon>Bryozoa</taxon>
        <taxon>Gymnolaemata</taxon>
        <taxon>Cheilostomatida</taxon>
        <taxon>Flustrina</taxon>
        <taxon>Buguloidea</taxon>
        <taxon>Bugulidae</taxon>
        <taxon>Bugula</taxon>
    </lineage>
</organism>
<gene>
    <name evidence="1" type="ORF">EB796_006527</name>
</gene>
<dbReference type="Proteomes" id="UP000593567">
    <property type="component" value="Unassembled WGS sequence"/>
</dbReference>